<dbReference type="EMBL" id="WLVL01000037">
    <property type="protein sequence ID" value="MTB72304.1"/>
    <property type="molecule type" value="Genomic_DNA"/>
</dbReference>
<dbReference type="GO" id="GO:0016757">
    <property type="term" value="F:glycosyltransferase activity"/>
    <property type="evidence" value="ECO:0007669"/>
    <property type="project" value="UniProtKB-KW"/>
</dbReference>
<evidence type="ECO:0000313" key="5">
    <source>
        <dbReference type="EMBL" id="MTB72304.1"/>
    </source>
</evidence>
<comment type="caution">
    <text evidence="5">The sequence shown here is derived from an EMBL/GenBank/DDBJ whole genome shotgun (WGS) entry which is preliminary data.</text>
</comment>
<keyword evidence="6" id="KW-1185">Reference proteome</keyword>
<evidence type="ECO:0000259" key="4">
    <source>
        <dbReference type="Pfam" id="PF00535"/>
    </source>
</evidence>
<evidence type="ECO:0000256" key="3">
    <source>
        <dbReference type="ARBA" id="ARBA00022679"/>
    </source>
</evidence>
<gene>
    <name evidence="5" type="ORF">GGG17_10035</name>
</gene>
<organism evidence="5 6">
    <name type="scientific">Arsenicicoccus cauae</name>
    <dbReference type="NCBI Taxonomy" id="2663847"/>
    <lineage>
        <taxon>Bacteria</taxon>
        <taxon>Bacillati</taxon>
        <taxon>Actinomycetota</taxon>
        <taxon>Actinomycetes</taxon>
        <taxon>Micrococcales</taxon>
        <taxon>Intrasporangiaceae</taxon>
        <taxon>Arsenicicoccus</taxon>
    </lineage>
</organism>
<dbReference type="InterPro" id="IPR050834">
    <property type="entry name" value="Glycosyltransf_2"/>
</dbReference>
<dbReference type="InterPro" id="IPR001173">
    <property type="entry name" value="Glyco_trans_2-like"/>
</dbReference>
<dbReference type="AlphaFoldDB" id="A0A6I3I808"/>
<dbReference type="Gene3D" id="3.90.550.10">
    <property type="entry name" value="Spore Coat Polysaccharide Biosynthesis Protein SpsA, Chain A"/>
    <property type="match status" value="1"/>
</dbReference>
<feature type="domain" description="Glycosyltransferase 2-like" evidence="4">
    <location>
        <begin position="12"/>
        <end position="116"/>
    </location>
</feature>
<accession>A0A6I3I808</accession>
<protein>
    <submittedName>
        <fullName evidence="5">Glycosyltransferase</fullName>
    </submittedName>
</protein>
<dbReference type="InterPro" id="IPR029044">
    <property type="entry name" value="Nucleotide-diphossugar_trans"/>
</dbReference>
<evidence type="ECO:0000313" key="6">
    <source>
        <dbReference type="Proteomes" id="UP000431092"/>
    </source>
</evidence>
<dbReference type="SUPFAM" id="SSF53448">
    <property type="entry name" value="Nucleotide-diphospho-sugar transferases"/>
    <property type="match status" value="1"/>
</dbReference>
<dbReference type="Pfam" id="PF00535">
    <property type="entry name" value="Glycos_transf_2"/>
    <property type="match status" value="1"/>
</dbReference>
<keyword evidence="2" id="KW-0328">Glycosyltransferase</keyword>
<dbReference type="RefSeq" id="WP_154593542.1">
    <property type="nucleotide sequence ID" value="NZ_CP171001.1"/>
</dbReference>
<dbReference type="PANTHER" id="PTHR43685:SF5">
    <property type="entry name" value="GLYCOSYLTRANSFERASE EPSE-RELATED"/>
    <property type="match status" value="1"/>
</dbReference>
<proteinExistence type="inferred from homology"/>
<dbReference type="Proteomes" id="UP000431092">
    <property type="component" value="Unassembled WGS sequence"/>
</dbReference>
<comment type="similarity">
    <text evidence="1">Belongs to the glycosyltransferase 2 family.</text>
</comment>
<name>A0A6I3I808_9MICO</name>
<keyword evidence="3 5" id="KW-0808">Transferase</keyword>
<sequence length="288" mass="31218">MTDRAVTVLLTVYAGVRAPHLREALESVAAQTRVPDELVVVADGPLTPELEAVLATHRPACRSRLVRLPRNLGSGPASQAGMAAVTGDWVARADADDVSVPHRLERQLAALDEAQAAGRPLDVVGAAMTEFSDAGDLAGAGGGRPAGRQVLGVRRLPSGHDAIAAYLRINNPINNPTLLVRAQAVRAVGGYRAVPFMEDYDLMARLLAAGCRFANLDEPLVLFRMSGETMKRRTGARILQGEWQMQRNLQAYGITRGWQRCRNLVLRLGFRLLPSGLLNRAYSALFRR</sequence>
<dbReference type="PANTHER" id="PTHR43685">
    <property type="entry name" value="GLYCOSYLTRANSFERASE"/>
    <property type="match status" value="1"/>
</dbReference>
<evidence type="ECO:0000256" key="2">
    <source>
        <dbReference type="ARBA" id="ARBA00022676"/>
    </source>
</evidence>
<reference evidence="5 6" key="1">
    <citation type="submission" date="2019-11" db="EMBL/GenBank/DDBJ databases">
        <title>Whole genome sequencing identifies a novel species of the genus Arsenicicoccus isolated from human blood.</title>
        <authorList>
            <person name="Jeong J.H."/>
            <person name="Kweon O.J."/>
            <person name="Kim H.R."/>
            <person name="Kim T.-H."/>
            <person name="Ha S.-M."/>
            <person name="Lee M.-K."/>
        </authorList>
    </citation>
    <scope>NUCLEOTIDE SEQUENCE [LARGE SCALE GENOMIC DNA]</scope>
    <source>
        <strain evidence="5 6">MKL-02</strain>
    </source>
</reference>
<evidence type="ECO:0000256" key="1">
    <source>
        <dbReference type="ARBA" id="ARBA00006739"/>
    </source>
</evidence>